<dbReference type="OrthoDB" id="9797191at2"/>
<dbReference type="PANTHER" id="PTHR35788">
    <property type="entry name" value="EXPORTED PROTEIN-RELATED"/>
    <property type="match status" value="1"/>
</dbReference>
<dbReference type="Gene3D" id="3.40.50.2000">
    <property type="entry name" value="Glycogen Phosphorylase B"/>
    <property type="match status" value="1"/>
</dbReference>
<comment type="caution">
    <text evidence="1">The sequence shown here is derived from an EMBL/GenBank/DDBJ whole genome shotgun (WGS) entry which is preliminary data.</text>
</comment>
<dbReference type="Proteomes" id="UP000029385">
    <property type="component" value="Unassembled WGS sequence"/>
</dbReference>
<reference evidence="1 2" key="1">
    <citation type="submission" date="2013-09" db="EMBL/GenBank/DDBJ databases">
        <title>Genome sequencing of Arenimonas oryziterrae.</title>
        <authorList>
            <person name="Chen F."/>
            <person name="Wang G."/>
        </authorList>
    </citation>
    <scope>NUCLEOTIDE SEQUENCE [LARGE SCALE GENOMIC DNA]</scope>
    <source>
        <strain evidence="1 2">YC6267</strain>
    </source>
</reference>
<sequence length="581" mass="64158">MRDLSEAPARALVPSRWSSLVFETKAWGLRLARAGREHWQGRPTRHRTGQALRDAPVLAEFEGALWPGDETDPRLVAGKIQNLRLAIASLHGLEVPAGAVFSFWRQLGRASARRGFVLGRELREGCIVPAIGGGLCQLSNAIYDSAVRAGLEVVERHRHSRVLPGSLAELDRDATVFWNYLDLRLRAGFAWRLDVAMDETTVRVRIRARDNLPSGALPLQVGRRAADASNDCSSCDEHSCHRHIGAGNLRAHRTWLIDEDWPEFRAYLQDQRGEDDRVLGSVQVQPTLATRLARAWAWLGWRIALWRRQPIPKARTQRQGQIAQMLASQLDPEDLHLVVSQGLLPYLWQSGVLAGRRFDVLMSALPMTAIQQQLDRAAARHPNSPTLSDFRAPTWLVTAEREALAQARRWISPHTGICGLAAARAEPLPWAAAPAITTPQPERAAVGAPDERLRIFFPASALARKGALELREAVRGLPVVLLLPPGASEAPDFWQGFAIERVATFADGLTRAQVVVLPAWVEHQPRGLLAAMARGLPVIATAACGLPRTAQWQCVEEGDVEALRASLRQWQRVSAVSLEPA</sequence>
<dbReference type="EMBL" id="AVCI01000003">
    <property type="protein sequence ID" value="KFN44083.1"/>
    <property type="molecule type" value="Genomic_DNA"/>
</dbReference>
<evidence type="ECO:0008006" key="3">
    <source>
        <dbReference type="Google" id="ProtNLM"/>
    </source>
</evidence>
<dbReference type="InterPro" id="IPR007391">
    <property type="entry name" value="Vancomycin_resist_VanW"/>
</dbReference>
<evidence type="ECO:0000313" key="2">
    <source>
        <dbReference type="Proteomes" id="UP000029385"/>
    </source>
</evidence>
<protein>
    <recommendedName>
        <fullName evidence="3">Vanw family protein</fullName>
    </recommendedName>
</protein>
<dbReference type="AlphaFoldDB" id="A0A091AUW5"/>
<dbReference type="SUPFAM" id="SSF53756">
    <property type="entry name" value="UDP-Glycosyltransferase/glycogen phosphorylase"/>
    <property type="match status" value="1"/>
</dbReference>
<gene>
    <name evidence="1" type="ORF">N789_06615</name>
</gene>
<organism evidence="1 2">
    <name type="scientific">Arenimonas oryziterrae DSM 21050 = YC6267</name>
    <dbReference type="NCBI Taxonomy" id="1121015"/>
    <lineage>
        <taxon>Bacteria</taxon>
        <taxon>Pseudomonadati</taxon>
        <taxon>Pseudomonadota</taxon>
        <taxon>Gammaproteobacteria</taxon>
        <taxon>Lysobacterales</taxon>
        <taxon>Lysobacteraceae</taxon>
        <taxon>Arenimonas</taxon>
    </lineage>
</organism>
<dbReference type="PATRIC" id="fig|1121015.4.peg.812"/>
<keyword evidence="2" id="KW-1185">Reference proteome</keyword>
<dbReference type="PANTHER" id="PTHR35788:SF1">
    <property type="entry name" value="EXPORTED PROTEIN"/>
    <property type="match status" value="1"/>
</dbReference>
<dbReference type="Pfam" id="PF04294">
    <property type="entry name" value="VanW"/>
    <property type="match status" value="1"/>
</dbReference>
<evidence type="ECO:0000313" key="1">
    <source>
        <dbReference type="EMBL" id="KFN44083.1"/>
    </source>
</evidence>
<name>A0A091AUW5_9GAMM</name>
<proteinExistence type="predicted"/>
<dbReference type="InterPro" id="IPR052913">
    <property type="entry name" value="Glycopeptide_resist_protein"/>
</dbReference>
<dbReference type="Pfam" id="PF13692">
    <property type="entry name" value="Glyco_trans_1_4"/>
    <property type="match status" value="1"/>
</dbReference>
<dbReference type="RefSeq" id="WP_051130442.1">
    <property type="nucleotide sequence ID" value="NZ_ATVD01000003.1"/>
</dbReference>
<accession>A0A091AUW5</accession>
<dbReference type="eggNOG" id="COG2720">
    <property type="taxonomic scope" value="Bacteria"/>
</dbReference>